<dbReference type="EMBL" id="JASPKZ010008080">
    <property type="protein sequence ID" value="KAJ9580956.1"/>
    <property type="molecule type" value="Genomic_DNA"/>
</dbReference>
<sequence length="54" mass="6255">SIQTNIPTLLDMFHLGANRSDTNVLLVLFRYNSRNVGNTYLLLLPNYQQQVFDI</sequence>
<reference evidence="1" key="2">
    <citation type="submission" date="2023-05" db="EMBL/GenBank/DDBJ databases">
        <authorList>
            <person name="Fouks B."/>
        </authorList>
    </citation>
    <scope>NUCLEOTIDE SEQUENCE</scope>
    <source>
        <strain evidence="1">Stay&amp;Tobe</strain>
        <tissue evidence="1">Testes</tissue>
    </source>
</reference>
<organism evidence="1 2">
    <name type="scientific">Diploptera punctata</name>
    <name type="common">Pacific beetle cockroach</name>
    <dbReference type="NCBI Taxonomy" id="6984"/>
    <lineage>
        <taxon>Eukaryota</taxon>
        <taxon>Metazoa</taxon>
        <taxon>Ecdysozoa</taxon>
        <taxon>Arthropoda</taxon>
        <taxon>Hexapoda</taxon>
        <taxon>Insecta</taxon>
        <taxon>Pterygota</taxon>
        <taxon>Neoptera</taxon>
        <taxon>Polyneoptera</taxon>
        <taxon>Dictyoptera</taxon>
        <taxon>Blattodea</taxon>
        <taxon>Blaberoidea</taxon>
        <taxon>Blaberidae</taxon>
        <taxon>Diplopterinae</taxon>
        <taxon>Diploptera</taxon>
    </lineage>
</organism>
<reference evidence="1" key="1">
    <citation type="journal article" date="2023" name="IScience">
        <title>Live-bearing cockroach genome reveals convergent evolutionary mechanisms linked to viviparity in insects and beyond.</title>
        <authorList>
            <person name="Fouks B."/>
            <person name="Harrison M.C."/>
            <person name="Mikhailova A.A."/>
            <person name="Marchal E."/>
            <person name="English S."/>
            <person name="Carruthers M."/>
            <person name="Jennings E.C."/>
            <person name="Chiamaka E.L."/>
            <person name="Frigard R.A."/>
            <person name="Pippel M."/>
            <person name="Attardo G.M."/>
            <person name="Benoit J.B."/>
            <person name="Bornberg-Bauer E."/>
            <person name="Tobe S.S."/>
        </authorList>
    </citation>
    <scope>NUCLEOTIDE SEQUENCE</scope>
    <source>
        <strain evidence="1">Stay&amp;Tobe</strain>
    </source>
</reference>
<evidence type="ECO:0000313" key="2">
    <source>
        <dbReference type="Proteomes" id="UP001233999"/>
    </source>
</evidence>
<feature type="non-terminal residue" evidence="1">
    <location>
        <position position="1"/>
    </location>
</feature>
<feature type="non-terminal residue" evidence="1">
    <location>
        <position position="54"/>
    </location>
</feature>
<keyword evidence="2" id="KW-1185">Reference proteome</keyword>
<protein>
    <submittedName>
        <fullName evidence="1">Uncharacterized protein</fullName>
    </submittedName>
</protein>
<name>A0AAD7ZI74_DIPPU</name>
<gene>
    <name evidence="1" type="ORF">L9F63_023867</name>
</gene>
<proteinExistence type="predicted"/>
<evidence type="ECO:0000313" key="1">
    <source>
        <dbReference type="EMBL" id="KAJ9580956.1"/>
    </source>
</evidence>
<comment type="caution">
    <text evidence="1">The sequence shown here is derived from an EMBL/GenBank/DDBJ whole genome shotgun (WGS) entry which is preliminary data.</text>
</comment>
<accession>A0AAD7ZI74</accession>
<dbReference type="AlphaFoldDB" id="A0AAD7ZI74"/>
<dbReference type="Proteomes" id="UP001233999">
    <property type="component" value="Unassembled WGS sequence"/>
</dbReference>